<evidence type="ECO:0000259" key="13">
    <source>
        <dbReference type="Pfam" id="PF08546"/>
    </source>
</evidence>
<comment type="function">
    <text evidence="1 11">Catalyzes the NADPH-dependent reduction of ketopantoate into pantoic acid.</text>
</comment>
<keyword evidence="8 11" id="KW-0560">Oxidoreductase</keyword>
<dbReference type="Gene3D" id="1.10.1040.10">
    <property type="entry name" value="N-(1-d-carboxylethyl)-l-norvaline Dehydrogenase, domain 2"/>
    <property type="match status" value="1"/>
</dbReference>
<evidence type="ECO:0000256" key="7">
    <source>
        <dbReference type="ARBA" id="ARBA00022857"/>
    </source>
</evidence>
<dbReference type="InterPro" id="IPR013332">
    <property type="entry name" value="KPR_N"/>
</dbReference>
<dbReference type="EC" id="1.1.1.169" evidence="4 11"/>
<protein>
    <recommendedName>
        <fullName evidence="5 11">2-dehydropantoate 2-reductase</fullName>
        <ecNumber evidence="4 11">1.1.1.169</ecNumber>
    </recommendedName>
    <alternativeName>
        <fullName evidence="9 11">Ketopantoate reductase</fullName>
    </alternativeName>
</protein>
<dbReference type="GO" id="GO:0050661">
    <property type="term" value="F:NADP binding"/>
    <property type="evidence" value="ECO:0007669"/>
    <property type="project" value="TreeGrafter"/>
</dbReference>
<dbReference type="Pfam" id="PF08546">
    <property type="entry name" value="ApbA_C"/>
    <property type="match status" value="1"/>
</dbReference>
<dbReference type="NCBIfam" id="TIGR00745">
    <property type="entry name" value="apbA_panE"/>
    <property type="match status" value="1"/>
</dbReference>
<feature type="domain" description="Ketopantoate reductase N-terminal" evidence="12">
    <location>
        <begin position="5"/>
        <end position="146"/>
    </location>
</feature>
<feature type="domain" description="Ketopantoate reductase C-terminal" evidence="13">
    <location>
        <begin position="185"/>
        <end position="311"/>
    </location>
</feature>
<dbReference type="InterPro" id="IPR036291">
    <property type="entry name" value="NAD(P)-bd_dom_sf"/>
</dbReference>
<evidence type="ECO:0000256" key="2">
    <source>
        <dbReference type="ARBA" id="ARBA00004994"/>
    </source>
</evidence>
<comment type="pathway">
    <text evidence="2 11">Cofactor biosynthesis; (R)-pantothenate biosynthesis; (R)-pantoate from 3-methyl-2-oxobutanoate: step 2/2.</text>
</comment>
<dbReference type="SUPFAM" id="SSF51735">
    <property type="entry name" value="NAD(P)-binding Rossmann-fold domains"/>
    <property type="match status" value="1"/>
</dbReference>
<dbReference type="AlphaFoldDB" id="A0A060RHK5"/>
<dbReference type="Pfam" id="PF02558">
    <property type="entry name" value="ApbA"/>
    <property type="match status" value="1"/>
</dbReference>
<proteinExistence type="inferred from homology"/>
<dbReference type="SUPFAM" id="SSF48179">
    <property type="entry name" value="6-phosphogluconate dehydrogenase C-terminal domain-like"/>
    <property type="match status" value="1"/>
</dbReference>
<dbReference type="PANTHER" id="PTHR43765:SF2">
    <property type="entry name" value="2-DEHYDROPANTOATE 2-REDUCTASE"/>
    <property type="match status" value="1"/>
</dbReference>
<dbReference type="Proteomes" id="UP000027584">
    <property type="component" value="Unassembled WGS sequence"/>
</dbReference>
<dbReference type="UniPathway" id="UPA00028">
    <property type="reaction ID" value="UER00004"/>
</dbReference>
<dbReference type="GO" id="GO:0005737">
    <property type="term" value="C:cytoplasm"/>
    <property type="evidence" value="ECO:0007669"/>
    <property type="project" value="TreeGrafter"/>
</dbReference>
<dbReference type="GO" id="GO:0008677">
    <property type="term" value="F:2-dehydropantoate 2-reductase activity"/>
    <property type="evidence" value="ECO:0007669"/>
    <property type="project" value="UniProtKB-EC"/>
</dbReference>
<comment type="catalytic activity">
    <reaction evidence="10 11">
        <text>(R)-pantoate + NADP(+) = 2-dehydropantoate + NADPH + H(+)</text>
        <dbReference type="Rhea" id="RHEA:16233"/>
        <dbReference type="ChEBI" id="CHEBI:11561"/>
        <dbReference type="ChEBI" id="CHEBI:15378"/>
        <dbReference type="ChEBI" id="CHEBI:15980"/>
        <dbReference type="ChEBI" id="CHEBI:57783"/>
        <dbReference type="ChEBI" id="CHEBI:58349"/>
        <dbReference type="EC" id="1.1.1.169"/>
    </reaction>
</comment>
<dbReference type="PANTHER" id="PTHR43765">
    <property type="entry name" value="2-DEHYDROPANTOATE 2-REDUCTASE-RELATED"/>
    <property type="match status" value="1"/>
</dbReference>
<name>A0A060RHK5_9STRE</name>
<sequence>MALTYAVLGSGAMGLRFGLLLKEHLGAQVDFIDTWEEQIDTIRKQGGVYQSRDGKNRHLIPISIQTPEEYQGKPDVFIIFDKQMHLSQLLERSKHFFHENQYVFTGMNGMGHIEKINRYFAPEKVLAGTCLIGTVLKDAGNVDFIGKAGAGSINIAAQSGTIDDVQKQIITEFEASNLNPNLTDNFLGTLYTKVVFNSVINTICTLFEIRMGQFIDYEGAEKLGRQLIDEAYNVAELADITPLNSRDEEWETIRYVSAETSPLHYPSMYQDMSKGRQTEVDYINGYIYDLGRTYDYQAKTHDFLRHLVHLAENTRKFR</sequence>
<dbReference type="GO" id="GO:0015940">
    <property type="term" value="P:pantothenate biosynthetic process"/>
    <property type="evidence" value="ECO:0007669"/>
    <property type="project" value="UniProtKB-UniPathway"/>
</dbReference>
<reference evidence="14 15" key="1">
    <citation type="submission" date="2014-02" db="EMBL/GenBank/DDBJ databases">
        <authorList>
            <person name="Manrique M."/>
        </authorList>
    </citation>
    <scope>NUCLEOTIDE SEQUENCE [LARGE SCALE GENOMIC DNA]</scope>
    <source>
        <strain evidence="14 15">LMG17956</strain>
    </source>
</reference>
<reference evidence="14 15" key="2">
    <citation type="submission" date="2014-05" db="EMBL/GenBank/DDBJ databases">
        <title>Genome sequence of Streptococcus gallolyticus.</title>
        <authorList>
            <person name="Del Campo R."/>
        </authorList>
    </citation>
    <scope>NUCLEOTIDE SEQUENCE [LARGE SCALE GENOMIC DNA]</scope>
    <source>
        <strain evidence="14 15">LMG17956</strain>
    </source>
</reference>
<dbReference type="InterPro" id="IPR050838">
    <property type="entry name" value="Ketopantoate_reductase"/>
</dbReference>
<evidence type="ECO:0000256" key="5">
    <source>
        <dbReference type="ARBA" id="ARBA00019465"/>
    </source>
</evidence>
<gene>
    <name evidence="14" type="ORF">BN963_SGAL_01267</name>
</gene>
<organism evidence="14 15">
    <name type="scientific">Streptococcus gallolyticus</name>
    <dbReference type="NCBI Taxonomy" id="315405"/>
    <lineage>
        <taxon>Bacteria</taxon>
        <taxon>Bacillati</taxon>
        <taxon>Bacillota</taxon>
        <taxon>Bacilli</taxon>
        <taxon>Lactobacillales</taxon>
        <taxon>Streptococcaceae</taxon>
        <taxon>Streptococcus</taxon>
    </lineage>
</organism>
<evidence type="ECO:0000256" key="6">
    <source>
        <dbReference type="ARBA" id="ARBA00022655"/>
    </source>
</evidence>
<comment type="caution">
    <text evidence="14">The sequence shown here is derived from an EMBL/GenBank/DDBJ whole genome shotgun (WGS) entry which is preliminary data.</text>
</comment>
<dbReference type="InterPro" id="IPR013328">
    <property type="entry name" value="6PGD_dom2"/>
</dbReference>
<evidence type="ECO:0000256" key="1">
    <source>
        <dbReference type="ARBA" id="ARBA00002919"/>
    </source>
</evidence>
<evidence type="ECO:0000313" key="14">
    <source>
        <dbReference type="EMBL" id="CDO18072.1"/>
    </source>
</evidence>
<evidence type="ECO:0000313" key="15">
    <source>
        <dbReference type="Proteomes" id="UP000027584"/>
    </source>
</evidence>
<evidence type="ECO:0000256" key="9">
    <source>
        <dbReference type="ARBA" id="ARBA00032024"/>
    </source>
</evidence>
<dbReference type="EMBL" id="CCBC010000149">
    <property type="protein sequence ID" value="CDO18072.1"/>
    <property type="molecule type" value="Genomic_DNA"/>
</dbReference>
<evidence type="ECO:0000256" key="10">
    <source>
        <dbReference type="ARBA" id="ARBA00048793"/>
    </source>
</evidence>
<keyword evidence="7 11" id="KW-0521">NADP</keyword>
<dbReference type="Gene3D" id="3.40.50.720">
    <property type="entry name" value="NAD(P)-binding Rossmann-like Domain"/>
    <property type="match status" value="1"/>
</dbReference>
<evidence type="ECO:0000256" key="8">
    <source>
        <dbReference type="ARBA" id="ARBA00023002"/>
    </source>
</evidence>
<keyword evidence="6 11" id="KW-0566">Pantothenate biosynthesis</keyword>
<evidence type="ECO:0000259" key="12">
    <source>
        <dbReference type="Pfam" id="PF02558"/>
    </source>
</evidence>
<accession>A0A060RHK5</accession>
<dbReference type="InterPro" id="IPR013752">
    <property type="entry name" value="KPA_reductase"/>
</dbReference>
<comment type="similarity">
    <text evidence="3 11">Belongs to the ketopantoate reductase family.</text>
</comment>
<dbReference type="InterPro" id="IPR008927">
    <property type="entry name" value="6-PGluconate_DH-like_C_sf"/>
</dbReference>
<evidence type="ECO:0000256" key="11">
    <source>
        <dbReference type="RuleBase" id="RU362068"/>
    </source>
</evidence>
<dbReference type="InterPro" id="IPR003710">
    <property type="entry name" value="ApbA"/>
</dbReference>
<evidence type="ECO:0000256" key="3">
    <source>
        <dbReference type="ARBA" id="ARBA00007870"/>
    </source>
</evidence>
<evidence type="ECO:0000256" key="4">
    <source>
        <dbReference type="ARBA" id="ARBA00013014"/>
    </source>
</evidence>